<dbReference type="EMBL" id="NFZT01000001">
    <property type="protein sequence ID" value="OWV33556.1"/>
    <property type="molecule type" value="Genomic_DNA"/>
</dbReference>
<dbReference type="AlphaFoldDB" id="A0A219B620"/>
<evidence type="ECO:0000256" key="1">
    <source>
        <dbReference type="SAM" id="SignalP"/>
    </source>
</evidence>
<feature type="chain" id="PRO_5012849626" evidence="1">
    <location>
        <begin position="32"/>
        <end position="141"/>
    </location>
</feature>
<accession>A0A219B620</accession>
<keyword evidence="1" id="KW-0732">Signal</keyword>
<keyword evidence="3" id="KW-1185">Reference proteome</keyword>
<name>A0A219B620_9SPHN</name>
<feature type="signal peptide" evidence="1">
    <location>
        <begin position="1"/>
        <end position="31"/>
    </location>
</feature>
<evidence type="ECO:0000313" key="3">
    <source>
        <dbReference type="Proteomes" id="UP000198462"/>
    </source>
</evidence>
<proteinExistence type="predicted"/>
<comment type="caution">
    <text evidence="2">The sequence shown here is derived from an EMBL/GenBank/DDBJ whole genome shotgun (WGS) entry which is preliminary data.</text>
</comment>
<dbReference type="Proteomes" id="UP000198462">
    <property type="component" value="Unassembled WGS sequence"/>
</dbReference>
<reference evidence="3" key="1">
    <citation type="submission" date="2017-05" db="EMBL/GenBank/DDBJ databases">
        <authorList>
            <person name="Lin X."/>
        </authorList>
    </citation>
    <scope>NUCLEOTIDE SEQUENCE [LARGE SCALE GENOMIC DNA]</scope>
    <source>
        <strain evidence="3">JLT2012</strain>
    </source>
</reference>
<organism evidence="2 3">
    <name type="scientific">Pacificimonas flava</name>
    <dbReference type="NCBI Taxonomy" id="1234595"/>
    <lineage>
        <taxon>Bacteria</taxon>
        <taxon>Pseudomonadati</taxon>
        <taxon>Pseudomonadota</taxon>
        <taxon>Alphaproteobacteria</taxon>
        <taxon>Sphingomonadales</taxon>
        <taxon>Sphingosinicellaceae</taxon>
        <taxon>Pacificimonas</taxon>
    </lineage>
</organism>
<dbReference type="RefSeq" id="WP_088712329.1">
    <property type="nucleotide sequence ID" value="NZ_NFZT01000001.1"/>
</dbReference>
<protein>
    <submittedName>
        <fullName evidence="2">Uncharacterized protein</fullName>
    </submittedName>
</protein>
<dbReference type="OrthoDB" id="7583343at2"/>
<sequence length="141" mass="14612">MATKATRLAARLTAPLLALSIGMLSSVPATAAGGEETPGEAHFVMLAPLSAPIVDGARTTGNLQVTLAVETSDTQLAAKLTGRMPMLRELLLAGVADFARLHAMVFAPVDASLLAAHLDERLQAEAPGAHVRVIELSARPQ</sequence>
<gene>
    <name evidence="2" type="ORF">B5C34_08830</name>
</gene>
<evidence type="ECO:0000313" key="2">
    <source>
        <dbReference type="EMBL" id="OWV33556.1"/>
    </source>
</evidence>